<dbReference type="AlphaFoldDB" id="A0A0D9ZBD8"/>
<keyword evidence="4" id="KW-1185">Reference proteome</keyword>
<dbReference type="EnsemblPlants" id="OGLUM03G29190.1">
    <property type="protein sequence ID" value="OGLUM03G29190.1"/>
    <property type="gene ID" value="OGLUM03G29190"/>
</dbReference>
<reference evidence="3" key="2">
    <citation type="submission" date="2018-05" db="EMBL/GenBank/DDBJ databases">
        <title>OgluRS3 (Oryza glumaepatula Reference Sequence Version 3).</title>
        <authorList>
            <person name="Zhang J."/>
            <person name="Kudrna D."/>
            <person name="Lee S."/>
            <person name="Talag J."/>
            <person name="Welchert J."/>
            <person name="Wing R.A."/>
        </authorList>
    </citation>
    <scope>NUCLEOTIDE SEQUENCE [LARGE SCALE GENOMIC DNA]</scope>
</reference>
<dbReference type="Proteomes" id="UP000026961">
    <property type="component" value="Chromosome 3"/>
</dbReference>
<feature type="region of interest" description="Disordered" evidence="1">
    <location>
        <begin position="33"/>
        <end position="60"/>
    </location>
</feature>
<evidence type="ECO:0000256" key="2">
    <source>
        <dbReference type="SAM" id="SignalP"/>
    </source>
</evidence>
<organism evidence="3">
    <name type="scientific">Oryza glumipatula</name>
    <dbReference type="NCBI Taxonomy" id="40148"/>
    <lineage>
        <taxon>Eukaryota</taxon>
        <taxon>Viridiplantae</taxon>
        <taxon>Streptophyta</taxon>
        <taxon>Embryophyta</taxon>
        <taxon>Tracheophyta</taxon>
        <taxon>Spermatophyta</taxon>
        <taxon>Magnoliopsida</taxon>
        <taxon>Liliopsida</taxon>
        <taxon>Poales</taxon>
        <taxon>Poaceae</taxon>
        <taxon>BOP clade</taxon>
        <taxon>Oryzoideae</taxon>
        <taxon>Oryzeae</taxon>
        <taxon>Oryzinae</taxon>
        <taxon>Oryza</taxon>
    </lineage>
</organism>
<name>A0A0D9ZBD8_9ORYZ</name>
<feature type="signal peptide" evidence="2">
    <location>
        <begin position="1"/>
        <end position="40"/>
    </location>
</feature>
<evidence type="ECO:0000313" key="3">
    <source>
        <dbReference type="EnsemblPlants" id="OGLUM03G29190.1"/>
    </source>
</evidence>
<accession>A0A0D9ZBD8</accession>
<feature type="chain" id="PRO_5002352385" evidence="2">
    <location>
        <begin position="41"/>
        <end position="151"/>
    </location>
</feature>
<sequence length="151" mass="16498">MRSSSLFSPMAAVRRPSPHRLLAAVLLSLLALTGKPGSSGREEGCREGEGRKAMGGSTVAAQRDMSEPWLQVGKRVKTEEASKKRKKDDIMVATVNVAMTPPTQCPRRRRLRRPAATSRPYPSVARIADSDCFPSLEANQDKSKGQQHEGQ</sequence>
<feature type="region of interest" description="Disordered" evidence="1">
    <location>
        <begin position="97"/>
        <end position="129"/>
    </location>
</feature>
<dbReference type="HOGENOM" id="CLU_1734328_0_0_1"/>
<proteinExistence type="predicted"/>
<evidence type="ECO:0000313" key="4">
    <source>
        <dbReference type="Proteomes" id="UP000026961"/>
    </source>
</evidence>
<dbReference type="Gramene" id="OGLUM03G29190.1">
    <property type="protein sequence ID" value="OGLUM03G29190.1"/>
    <property type="gene ID" value="OGLUM03G29190"/>
</dbReference>
<evidence type="ECO:0000256" key="1">
    <source>
        <dbReference type="SAM" id="MobiDB-lite"/>
    </source>
</evidence>
<protein>
    <submittedName>
        <fullName evidence="3">Uncharacterized protein</fullName>
    </submittedName>
</protein>
<keyword evidence="2" id="KW-0732">Signal</keyword>
<feature type="compositionally biased region" description="Basic and acidic residues" evidence="1">
    <location>
        <begin position="40"/>
        <end position="52"/>
    </location>
</feature>
<reference evidence="3" key="1">
    <citation type="submission" date="2015-04" db="UniProtKB">
        <authorList>
            <consortium name="EnsemblPlants"/>
        </authorList>
    </citation>
    <scope>IDENTIFICATION</scope>
</reference>